<reference evidence="1" key="2">
    <citation type="submission" date="2025-09" db="UniProtKB">
        <authorList>
            <consortium name="EnsemblPlants"/>
        </authorList>
    </citation>
    <scope>IDENTIFICATION</scope>
</reference>
<dbReference type="EnsemblPlants" id="AVESA.00010b.r2.6AG1053310.1">
    <property type="protein sequence ID" value="AVESA.00010b.r2.6AG1053310.1.CDS.1"/>
    <property type="gene ID" value="AVESA.00010b.r2.6AG1053310"/>
</dbReference>
<organism evidence="1 2">
    <name type="scientific">Avena sativa</name>
    <name type="common">Oat</name>
    <dbReference type="NCBI Taxonomy" id="4498"/>
    <lineage>
        <taxon>Eukaryota</taxon>
        <taxon>Viridiplantae</taxon>
        <taxon>Streptophyta</taxon>
        <taxon>Embryophyta</taxon>
        <taxon>Tracheophyta</taxon>
        <taxon>Spermatophyta</taxon>
        <taxon>Magnoliopsida</taxon>
        <taxon>Liliopsida</taxon>
        <taxon>Poales</taxon>
        <taxon>Poaceae</taxon>
        <taxon>BOP clade</taxon>
        <taxon>Pooideae</taxon>
        <taxon>Poodae</taxon>
        <taxon>Poeae</taxon>
        <taxon>Poeae Chloroplast Group 1 (Aveneae type)</taxon>
        <taxon>Aveninae</taxon>
        <taxon>Avena</taxon>
    </lineage>
</organism>
<evidence type="ECO:0000313" key="2">
    <source>
        <dbReference type="Proteomes" id="UP001732700"/>
    </source>
</evidence>
<evidence type="ECO:0000313" key="1">
    <source>
        <dbReference type="EnsemblPlants" id="AVESA.00010b.r2.6AG1053310.1.CDS.1"/>
    </source>
</evidence>
<dbReference type="Proteomes" id="UP001732700">
    <property type="component" value="Chromosome 6A"/>
</dbReference>
<accession>A0ACD5YZF9</accession>
<reference evidence="1" key="1">
    <citation type="submission" date="2021-05" db="EMBL/GenBank/DDBJ databases">
        <authorList>
            <person name="Scholz U."/>
            <person name="Mascher M."/>
            <person name="Fiebig A."/>
        </authorList>
    </citation>
    <scope>NUCLEOTIDE SEQUENCE [LARGE SCALE GENOMIC DNA]</scope>
</reference>
<keyword evidence="2" id="KW-1185">Reference proteome</keyword>
<proteinExistence type="predicted"/>
<protein>
    <submittedName>
        <fullName evidence="1">Uncharacterized protein</fullName>
    </submittedName>
</protein>
<sequence>MSGKASREKDTAAAAATEKKDSKTAVVMLVTLKVVGQERVVKHTMKMTDKLQVLKDVWYHKVPEVTYGTGVFMYDGCRFDADSTPEEMEMEDGDMVDFFEEQIGGVFVA</sequence>
<name>A0ACD5YZF9_AVESA</name>